<dbReference type="AlphaFoldDB" id="A0A1G7WHB5"/>
<sequence>MAETWTVLDKALSLWPQFSGSRPTLINLSENHTFRLDLPDGGRAILRVHRPGYHTRLGIESELAWMRALQIEAKLFTPTPLAGTDGELVQEAPFLDTKDQRFMVAFAFEEGAEPQEAEDLTGVFRQLGALAAQCHRHVIDWSPPEPFSRQVWTAPAILDPDAIWGDWRAAPGISGDVRRQIDTLDQTLRRQLAAYGMGRDRFGLIHADMRLANLLVAEGTTRLIDFDDCGFCWFGYDFGAAVSFFEDSDTVPALRTAWLEGYRTIRAFGPEHEAMLDAMVMLRRMALLAWTGSHAETELAQSLHGTYASGTAEMAERYLLRGTIDR</sequence>
<dbReference type="InterPro" id="IPR051678">
    <property type="entry name" value="AGP_Transferase"/>
</dbReference>
<dbReference type="RefSeq" id="WP_090596520.1">
    <property type="nucleotide sequence ID" value="NZ_FNCS01000006.1"/>
</dbReference>
<name>A0A1G7WHB5_9HYPH</name>
<keyword evidence="2" id="KW-0418">Kinase</keyword>
<dbReference type="EMBL" id="FNCS01000006">
    <property type="protein sequence ID" value="SDG70600.1"/>
    <property type="molecule type" value="Genomic_DNA"/>
</dbReference>
<dbReference type="PANTHER" id="PTHR21310:SF15">
    <property type="entry name" value="AMINOGLYCOSIDE PHOSPHOTRANSFERASE DOMAIN-CONTAINING PROTEIN"/>
    <property type="match status" value="1"/>
</dbReference>
<gene>
    <name evidence="2" type="ORF">SAMN04487974_106118</name>
</gene>
<feature type="domain" description="Aminoglycoside phosphotransferase" evidence="1">
    <location>
        <begin position="30"/>
        <end position="266"/>
    </location>
</feature>
<proteinExistence type="predicted"/>
<dbReference type="STRING" id="440168.SAMN04487974_106118"/>
<keyword evidence="3" id="KW-1185">Reference proteome</keyword>
<dbReference type="Pfam" id="PF01636">
    <property type="entry name" value="APH"/>
    <property type="match status" value="1"/>
</dbReference>
<evidence type="ECO:0000313" key="3">
    <source>
        <dbReference type="Proteomes" id="UP000199495"/>
    </source>
</evidence>
<reference evidence="2 3" key="1">
    <citation type="submission" date="2016-10" db="EMBL/GenBank/DDBJ databases">
        <authorList>
            <person name="de Groot N.N."/>
        </authorList>
    </citation>
    <scope>NUCLEOTIDE SEQUENCE [LARGE SCALE GENOMIC DNA]</scope>
    <source>
        <strain evidence="2 3">CGMCC 1.10267</strain>
    </source>
</reference>
<dbReference type="SUPFAM" id="SSF56112">
    <property type="entry name" value="Protein kinase-like (PK-like)"/>
    <property type="match status" value="1"/>
</dbReference>
<dbReference type="InterPro" id="IPR011009">
    <property type="entry name" value="Kinase-like_dom_sf"/>
</dbReference>
<accession>A0A1G7WHB5</accession>
<keyword evidence="2" id="KW-0808">Transferase</keyword>
<dbReference type="PANTHER" id="PTHR21310">
    <property type="entry name" value="AMINOGLYCOSIDE PHOSPHOTRANSFERASE-RELATED-RELATED"/>
    <property type="match status" value="1"/>
</dbReference>
<dbReference type="GO" id="GO:0016301">
    <property type="term" value="F:kinase activity"/>
    <property type="evidence" value="ECO:0007669"/>
    <property type="project" value="UniProtKB-KW"/>
</dbReference>
<protein>
    <submittedName>
        <fullName evidence="2">Ser/Thr protein kinase RdoA involved in Cpx stress response, MazF antagonist</fullName>
    </submittedName>
</protein>
<evidence type="ECO:0000259" key="1">
    <source>
        <dbReference type="Pfam" id="PF01636"/>
    </source>
</evidence>
<evidence type="ECO:0000313" key="2">
    <source>
        <dbReference type="EMBL" id="SDG70600.1"/>
    </source>
</evidence>
<dbReference type="Gene3D" id="3.90.1200.10">
    <property type="match status" value="1"/>
</dbReference>
<dbReference type="Proteomes" id="UP000199495">
    <property type="component" value="Unassembled WGS sequence"/>
</dbReference>
<organism evidence="2 3">
    <name type="scientific">Pelagibacterium luteolum</name>
    <dbReference type="NCBI Taxonomy" id="440168"/>
    <lineage>
        <taxon>Bacteria</taxon>
        <taxon>Pseudomonadati</taxon>
        <taxon>Pseudomonadota</taxon>
        <taxon>Alphaproteobacteria</taxon>
        <taxon>Hyphomicrobiales</taxon>
        <taxon>Devosiaceae</taxon>
        <taxon>Pelagibacterium</taxon>
    </lineage>
</organism>
<dbReference type="InterPro" id="IPR002575">
    <property type="entry name" value="Aminoglycoside_PTrfase"/>
</dbReference>
<dbReference type="OrthoDB" id="241498at2"/>